<keyword evidence="11" id="KW-0694">RNA-binding</keyword>
<feature type="domain" description="ABC transporter" evidence="19">
    <location>
        <begin position="713"/>
        <end position="1040"/>
    </location>
</feature>
<dbReference type="STRING" id="698492.A0A0E9N9I1"/>
<dbReference type="EMBL" id="BACD03000004">
    <property type="protein sequence ID" value="GAO46448.1"/>
    <property type="molecule type" value="Genomic_DNA"/>
</dbReference>
<dbReference type="GO" id="GO:0005737">
    <property type="term" value="C:cytoplasm"/>
    <property type="evidence" value="ECO:0007669"/>
    <property type="project" value="UniProtKB-SubCell"/>
</dbReference>
<dbReference type="Proteomes" id="UP000033140">
    <property type="component" value="Unassembled WGS sequence"/>
</dbReference>
<dbReference type="Pfam" id="PF24984">
    <property type="entry name" value="HEAT_EF3_GNC1"/>
    <property type="match status" value="1"/>
</dbReference>
<comment type="pathway">
    <text evidence="2">Protein biosynthesis; polypeptide chain elongation.</text>
</comment>
<evidence type="ECO:0000256" key="17">
    <source>
        <dbReference type="PROSITE-ProRule" id="PRU00103"/>
    </source>
</evidence>
<proteinExistence type="inferred from homology"/>
<feature type="compositionally biased region" description="Basic residues" evidence="18">
    <location>
        <begin position="1069"/>
        <end position="1080"/>
    </location>
</feature>
<comment type="caution">
    <text evidence="20">The sequence shown here is derived from an EMBL/GenBank/DDBJ whole genome shotgun (WGS) entry which is preliminary data.</text>
</comment>
<dbReference type="GO" id="GO:0016887">
    <property type="term" value="F:ATP hydrolysis activity"/>
    <property type="evidence" value="ECO:0007669"/>
    <property type="project" value="InterPro"/>
</dbReference>
<evidence type="ECO:0000256" key="9">
    <source>
        <dbReference type="ARBA" id="ARBA00022801"/>
    </source>
</evidence>
<keyword evidence="6" id="KW-0677">Repeat</keyword>
<dbReference type="UniPathway" id="UPA00345"/>
<sequence>MKRFATFSLVDSSISSSASRGSYHFSGSNQSFEQVAMSAVTGNKASIAILDELLGKLSLAENVDDKRSAASEVALFINGAIEEQDAPVQAVDKIRASLTNKKDVGARESALHAITAICSQELAATVEPYIVTLLGDVLAAVADKQKSVSELAQTASASIVSAINPNAVKAVLPPLEESIRHAQKWAEKMAALECMNALVSHAPSQLGFQLPEVVPFLSEAMWDTKPEVKKAATVSMEKACTLIANADIERFIPALIKCIAKPEEVPETVHLLGATTFVQEVQSPTLSIMVPLLARGLNERATAVKRKAAVIIDNMCKLVDDPNVVAPFLPQLLPTLNHIKETIGDPECREVVQRAIATLNRVGNVQNGVIPEPSNAGQPKVVLESLKKIINKPIDAKFDGILYYISCIAGQLIEEKIADAQDWVQNIKGYLVAFLPEAETAAITEEFRKAGVASMVGKVEQEDEDEEGEELCNCEFSLAYGAKILLNRTNLRLKRGRRYGLCGPNGSGKSTLMRAIANGQVEGFPPADQLKTIYVEHDVDSADADENVVDFVVNDARIADLGLGREAVVQALRDVDFSEELLAKAVGALSGGWKMKLALARAMLQKADILLLDEPTNHLDVKNVAWLENFLKSQTQVTSMVVSHDSGFLDNVVEFIIHYERFKLKKYKGNLSEFALKVPSAKSYYELGASEQEFTFPEPGFLEGVKTKQRAIVKVSNVTFQYDGTAKPQIENISFQCSLSSRIAVIGPNGAGKSTLIKVLTGELVATQGEVWSHPNLRIAYVAQHAFHHIDHHLDSTPSEYIQWRYQTGEDRETMDRAARVVTELDEEAMAKRIFKIEGTQRRIVEILSRRKLKNSYEYECTFMLGTDVGLKQERWTPMMSADNAWIPRTELMESHSKMVAEVDLKEALKSGQFRPLTRKEIEAHCAELGMEAELVSHSRIRGLSGGQKVKLVLAACTWQRPHIIVLDEPTNYLDRDSLGALSKALKTFGGGVVIITHSAEFTKEITEEVWAVDNGRMVPSGHNWVSGQGSGPRIDEKKEGDEEDKFDAMGNKIVTEKKKAKLTGAELRKKKKDRMARRKRGEEVFSDDDI</sequence>
<dbReference type="InterPro" id="IPR016024">
    <property type="entry name" value="ARM-type_fold"/>
</dbReference>
<evidence type="ECO:0000256" key="6">
    <source>
        <dbReference type="ARBA" id="ARBA00022737"/>
    </source>
</evidence>
<keyword evidence="7" id="KW-0547">Nucleotide-binding</keyword>
<dbReference type="Gene3D" id="1.25.10.10">
    <property type="entry name" value="Leucine-rich Repeat Variant"/>
    <property type="match status" value="1"/>
</dbReference>
<dbReference type="InterPro" id="IPR047038">
    <property type="entry name" value="eEF3_chromodomain-like_sf"/>
</dbReference>
<dbReference type="SUPFAM" id="SSF48371">
    <property type="entry name" value="ARM repeat"/>
    <property type="match status" value="1"/>
</dbReference>
<dbReference type="InterPro" id="IPR003593">
    <property type="entry name" value="AAA+_ATPase"/>
</dbReference>
<accession>A0A0E9N9I1</accession>
<evidence type="ECO:0000256" key="14">
    <source>
        <dbReference type="ARBA" id="ARBA00050030"/>
    </source>
</evidence>
<dbReference type="Gene3D" id="3.40.50.300">
    <property type="entry name" value="P-loop containing nucleotide triphosphate hydrolases"/>
    <property type="match status" value="2"/>
</dbReference>
<dbReference type="PROSITE" id="PS50893">
    <property type="entry name" value="ABC_TRANSPORTER_2"/>
    <property type="match status" value="2"/>
</dbReference>
<dbReference type="InterPro" id="IPR040533">
    <property type="entry name" value="EF3_4HB"/>
</dbReference>
<dbReference type="AlphaFoldDB" id="A0A0E9N9I1"/>
<reference evidence="20 21" key="1">
    <citation type="journal article" date="2011" name="J. Gen. Appl. Microbiol.">
        <title>Draft genome sequencing of the enigmatic yeast Saitoella complicata.</title>
        <authorList>
            <person name="Nishida H."/>
            <person name="Hamamoto M."/>
            <person name="Sugiyama J."/>
        </authorList>
    </citation>
    <scope>NUCLEOTIDE SEQUENCE [LARGE SCALE GENOMIC DNA]</scope>
    <source>
        <strain evidence="20 21">NRRL Y-17804</strain>
    </source>
</reference>
<dbReference type="InterPro" id="IPR021133">
    <property type="entry name" value="HEAT_type_2"/>
</dbReference>
<dbReference type="Gene3D" id="2.40.50.990">
    <property type="match status" value="1"/>
</dbReference>
<evidence type="ECO:0000256" key="7">
    <source>
        <dbReference type="ARBA" id="ARBA00022741"/>
    </source>
</evidence>
<keyword evidence="12" id="KW-0648">Protein biosynthesis</keyword>
<reference evidence="20 21" key="3">
    <citation type="journal article" date="2015" name="Genome Announc.">
        <title>Draft Genome Sequence of the Archiascomycetous Yeast Saitoella complicata.</title>
        <authorList>
            <person name="Yamauchi K."/>
            <person name="Kondo S."/>
            <person name="Hamamoto M."/>
            <person name="Takahashi Y."/>
            <person name="Ogura Y."/>
            <person name="Hayashi T."/>
            <person name="Nishida H."/>
        </authorList>
    </citation>
    <scope>NUCLEOTIDE SEQUENCE [LARGE SCALE GENOMIC DNA]</scope>
    <source>
        <strain evidence="20 21">NRRL Y-17804</strain>
    </source>
</reference>
<dbReference type="FunFam" id="2.40.50.990:FF:000001">
    <property type="entry name" value="Elongation factor 3"/>
    <property type="match status" value="1"/>
</dbReference>
<gene>
    <name evidence="20" type="ORF">G7K_0679-t1</name>
</gene>
<evidence type="ECO:0000256" key="16">
    <source>
        <dbReference type="ARBA" id="ARBA00060145"/>
    </source>
</evidence>
<dbReference type="Pfam" id="PF00005">
    <property type="entry name" value="ABC_tran"/>
    <property type="match status" value="3"/>
</dbReference>
<dbReference type="PROSITE" id="PS00211">
    <property type="entry name" value="ABC_TRANSPORTER_1"/>
    <property type="match status" value="2"/>
</dbReference>
<dbReference type="InterPro" id="IPR027417">
    <property type="entry name" value="P-loop_NTPase"/>
</dbReference>
<keyword evidence="8" id="KW-0251">Elongation factor</keyword>
<dbReference type="Pfam" id="PF24987">
    <property type="entry name" value="HEAT_EF3_N"/>
    <property type="match status" value="1"/>
</dbReference>
<dbReference type="InterPro" id="IPR011989">
    <property type="entry name" value="ARM-like"/>
</dbReference>
<dbReference type="GO" id="GO:0005524">
    <property type="term" value="F:ATP binding"/>
    <property type="evidence" value="ECO:0007669"/>
    <property type="project" value="UniProtKB-KW"/>
</dbReference>
<dbReference type="CDD" id="cd18626">
    <property type="entry name" value="CD_eEF3"/>
    <property type="match status" value="1"/>
</dbReference>
<evidence type="ECO:0000256" key="2">
    <source>
        <dbReference type="ARBA" id="ARBA00004815"/>
    </source>
</evidence>
<dbReference type="InterPro" id="IPR015688">
    <property type="entry name" value="eEF3_ABC2_chromodomain-like"/>
</dbReference>
<comment type="function">
    <text evidence="16">Ribosome-dependent ATPase that functions in cytoplasmic translation elongation. Required for the ATP-dependent release of deacylated tRNA from the ribosomal E-site during protein biosynthesis. Stimulates the eEF1A-dependent binding of aminoacyl-tRNA to the ribosomal A-site, which has reduced affinity for tRNA as long as the E-site is occupied. Assists translation termination by stimulating the release of nascent protein from the ribosome by release factors.</text>
</comment>
<dbReference type="Gene3D" id="1.20.1390.20">
    <property type="match status" value="1"/>
</dbReference>
<dbReference type="GO" id="GO:0003723">
    <property type="term" value="F:RNA binding"/>
    <property type="evidence" value="ECO:0007669"/>
    <property type="project" value="UniProtKB-KW"/>
</dbReference>
<evidence type="ECO:0000256" key="5">
    <source>
        <dbReference type="ARBA" id="ARBA00022490"/>
    </source>
</evidence>
<dbReference type="PANTHER" id="PTHR19211">
    <property type="entry name" value="ATP-BINDING TRANSPORT PROTEIN-RELATED"/>
    <property type="match status" value="1"/>
</dbReference>
<evidence type="ECO:0000256" key="8">
    <source>
        <dbReference type="ARBA" id="ARBA00022768"/>
    </source>
</evidence>
<comment type="similarity">
    <text evidence="3">Belongs to the ABC transporter superfamily. ABCF family. EF3 subfamily.</text>
</comment>
<evidence type="ECO:0000256" key="18">
    <source>
        <dbReference type="SAM" id="MobiDB-lite"/>
    </source>
</evidence>
<name>A0A0E9N9I1_SAICN</name>
<dbReference type="InterPro" id="IPR017871">
    <property type="entry name" value="ABC_transporter-like_CS"/>
</dbReference>
<evidence type="ECO:0000256" key="11">
    <source>
        <dbReference type="ARBA" id="ARBA00022884"/>
    </source>
</evidence>
<evidence type="ECO:0000313" key="21">
    <source>
        <dbReference type="Proteomes" id="UP000033140"/>
    </source>
</evidence>
<dbReference type="GO" id="GO:0003746">
    <property type="term" value="F:translation elongation factor activity"/>
    <property type="evidence" value="ECO:0007669"/>
    <property type="project" value="UniProtKB-KW"/>
</dbReference>
<dbReference type="SMART" id="SM00382">
    <property type="entry name" value="AAA"/>
    <property type="match status" value="2"/>
</dbReference>
<evidence type="ECO:0000259" key="19">
    <source>
        <dbReference type="PROSITE" id="PS50893"/>
    </source>
</evidence>
<comment type="catalytic activity">
    <reaction evidence="13">
        <text>ATP + H2O = ADP + phosphate + H(+)</text>
        <dbReference type="Rhea" id="RHEA:13065"/>
        <dbReference type="ChEBI" id="CHEBI:15377"/>
        <dbReference type="ChEBI" id="CHEBI:15378"/>
        <dbReference type="ChEBI" id="CHEBI:30616"/>
        <dbReference type="ChEBI" id="CHEBI:43474"/>
        <dbReference type="ChEBI" id="CHEBI:456216"/>
    </reaction>
</comment>
<feature type="region of interest" description="Disordered" evidence="18">
    <location>
        <begin position="1022"/>
        <end position="1051"/>
    </location>
</feature>
<dbReference type="PROSITE" id="PS50077">
    <property type="entry name" value="HEAT_REPEAT"/>
    <property type="match status" value="1"/>
</dbReference>
<dbReference type="FunFam" id="3.40.50.300:FF:000193">
    <property type="entry name" value="Probable Elongation factor 3"/>
    <property type="match status" value="1"/>
</dbReference>
<evidence type="ECO:0000256" key="4">
    <source>
        <dbReference type="ARBA" id="ARBA00011245"/>
    </source>
</evidence>
<keyword evidence="9" id="KW-0378">Hydrolase</keyword>
<evidence type="ECO:0000256" key="12">
    <source>
        <dbReference type="ARBA" id="ARBA00022917"/>
    </source>
</evidence>
<evidence type="ECO:0000313" key="20">
    <source>
        <dbReference type="EMBL" id="GAO46448.1"/>
    </source>
</evidence>
<dbReference type="FunFam" id="1.25.10.10:FF:000076">
    <property type="entry name" value="Elongation factor 3"/>
    <property type="match status" value="1"/>
</dbReference>
<organism evidence="20 21">
    <name type="scientific">Saitoella complicata (strain BCRC 22490 / CBS 7301 / JCM 7358 / NBRC 10748 / NRRL Y-17804)</name>
    <dbReference type="NCBI Taxonomy" id="698492"/>
    <lineage>
        <taxon>Eukaryota</taxon>
        <taxon>Fungi</taxon>
        <taxon>Dikarya</taxon>
        <taxon>Ascomycota</taxon>
        <taxon>Taphrinomycotina</taxon>
        <taxon>Taphrinomycotina incertae sedis</taxon>
        <taxon>Saitoella</taxon>
    </lineage>
</organism>
<keyword evidence="5" id="KW-0963">Cytoplasm</keyword>
<reference evidence="20 21" key="2">
    <citation type="journal article" date="2014" name="J. Gen. Appl. Microbiol.">
        <title>The early diverging ascomycetous budding yeast Saitoella complicata has three histone deacetylases belonging to the Clr6, Hos2, and Rpd3 lineages.</title>
        <authorList>
            <person name="Nishida H."/>
            <person name="Matsumoto T."/>
            <person name="Kondo S."/>
            <person name="Hamamoto M."/>
            <person name="Yoshikawa H."/>
        </authorList>
    </citation>
    <scope>NUCLEOTIDE SEQUENCE [LARGE SCALE GENOMIC DNA]</scope>
    <source>
        <strain evidence="20 21">NRRL Y-17804</strain>
    </source>
</reference>
<dbReference type="OMA" id="VLSEAMW"/>
<comment type="subunit">
    <text evidence="4">Monomer.</text>
</comment>
<dbReference type="PANTHER" id="PTHR19211:SF5">
    <property type="entry name" value="ELONGATION FACTOR 3A-RELATED"/>
    <property type="match status" value="1"/>
</dbReference>
<feature type="domain" description="ABC transporter" evidence="19">
    <location>
        <begin position="469"/>
        <end position="687"/>
    </location>
</feature>
<dbReference type="SUPFAM" id="SSF52540">
    <property type="entry name" value="P-loop containing nucleoside triphosphate hydrolases"/>
    <property type="match status" value="2"/>
</dbReference>
<keyword evidence="21" id="KW-1185">Reference proteome</keyword>
<dbReference type="InterPro" id="IPR047036">
    <property type="entry name" value="EF3_4HB_sf"/>
</dbReference>
<evidence type="ECO:0000256" key="10">
    <source>
        <dbReference type="ARBA" id="ARBA00022840"/>
    </source>
</evidence>
<evidence type="ECO:0000256" key="15">
    <source>
        <dbReference type="ARBA" id="ARBA00050045"/>
    </source>
</evidence>
<protein>
    <recommendedName>
        <fullName evidence="14">Elongation factor 3</fullName>
    </recommendedName>
    <alternativeName>
        <fullName evidence="15">Eukaryotic elongation factor 3</fullName>
    </alternativeName>
</protein>
<evidence type="ECO:0000256" key="1">
    <source>
        <dbReference type="ARBA" id="ARBA00004496"/>
    </source>
</evidence>
<feature type="region of interest" description="Disordered" evidence="18">
    <location>
        <begin position="1065"/>
        <end position="1091"/>
    </location>
</feature>
<dbReference type="CDD" id="cd03221">
    <property type="entry name" value="ABCF_EF-3"/>
    <property type="match status" value="1"/>
</dbReference>
<comment type="subcellular location">
    <subcellularLocation>
        <location evidence="1">Cytoplasm</location>
    </subcellularLocation>
</comment>
<keyword evidence="10" id="KW-0067">ATP-binding</keyword>
<evidence type="ECO:0000256" key="13">
    <source>
        <dbReference type="ARBA" id="ARBA00049360"/>
    </source>
</evidence>
<dbReference type="InterPro" id="IPR050611">
    <property type="entry name" value="ABCF"/>
</dbReference>
<dbReference type="InterPro" id="IPR003439">
    <property type="entry name" value="ABC_transporter-like_ATP-bd"/>
</dbReference>
<feature type="repeat" description="HEAT" evidence="17">
    <location>
        <begin position="213"/>
        <end position="251"/>
    </location>
</feature>
<evidence type="ECO:0000256" key="3">
    <source>
        <dbReference type="ARBA" id="ARBA00011054"/>
    </source>
</evidence>
<dbReference type="Pfam" id="PF17947">
    <property type="entry name" value="4HB"/>
    <property type="match status" value="1"/>
</dbReference>